<sequence>MKPLLILLLCCLAVGVHSTSDEKKNQVFQEFLRGAFSDELFTCSMRHKLYYHPECEMRSTMLYNRMQEKPLTDYNAHRYRTSCMRIDRCFFPMSCSPDKETAIVGYELEKFCGLEVFTKSVFAECAKKLEERDSECYKKWAPYPEVTVRNYREEDETKEAKRIKEYCNRYFGENLCMEKEVMETCGEEDWNTLRSHLMNINQWFMDCHLPYRTRPNKFGPLEPEATF</sequence>
<dbReference type="PIRSF" id="PIRSF015697">
    <property type="entry name" value="UCP015697"/>
    <property type="match status" value="1"/>
</dbReference>
<dbReference type="InterPro" id="IPR002542">
    <property type="entry name" value="T20D4.11-like_dom"/>
</dbReference>
<organism evidence="3 4">
    <name type="scientific">Caenorhabditis tropicalis</name>
    <dbReference type="NCBI Taxonomy" id="1561998"/>
    <lineage>
        <taxon>Eukaryota</taxon>
        <taxon>Metazoa</taxon>
        <taxon>Ecdysozoa</taxon>
        <taxon>Nematoda</taxon>
        <taxon>Chromadorea</taxon>
        <taxon>Rhabditida</taxon>
        <taxon>Rhabditina</taxon>
        <taxon>Rhabditomorpha</taxon>
        <taxon>Rhabditoidea</taxon>
        <taxon>Rhabditidae</taxon>
        <taxon>Peloderinae</taxon>
        <taxon>Caenorhabditis</taxon>
    </lineage>
</organism>
<dbReference type="InterPro" id="IPR016638">
    <property type="entry name" value="UPF0376"/>
</dbReference>
<name>A0A1I7UJB3_9PELO</name>
<protein>
    <submittedName>
        <fullName evidence="4">DUF19 domain-containing protein</fullName>
    </submittedName>
</protein>
<dbReference type="eggNOG" id="ENOG502TIV9">
    <property type="taxonomic scope" value="Eukaryota"/>
</dbReference>
<keyword evidence="3" id="KW-1185">Reference proteome</keyword>
<dbReference type="WBParaSite" id="Csp11.Scaffold629.g9896.t1">
    <property type="protein sequence ID" value="Csp11.Scaffold629.g9896.t1"/>
    <property type="gene ID" value="Csp11.Scaffold629.g9896"/>
</dbReference>
<feature type="signal peptide" evidence="1">
    <location>
        <begin position="1"/>
        <end position="18"/>
    </location>
</feature>
<dbReference type="AlphaFoldDB" id="A0A1I7UJB3"/>
<reference evidence="4" key="1">
    <citation type="submission" date="2016-11" db="UniProtKB">
        <authorList>
            <consortium name="WormBaseParasite"/>
        </authorList>
    </citation>
    <scope>IDENTIFICATION</scope>
</reference>
<evidence type="ECO:0000313" key="3">
    <source>
        <dbReference type="Proteomes" id="UP000095282"/>
    </source>
</evidence>
<evidence type="ECO:0000259" key="2">
    <source>
        <dbReference type="Pfam" id="PF01579"/>
    </source>
</evidence>
<feature type="chain" id="PRO_5009308971" evidence="1">
    <location>
        <begin position="19"/>
        <end position="227"/>
    </location>
</feature>
<keyword evidence="1" id="KW-0732">Signal</keyword>
<dbReference type="PANTHER" id="PTHR21453:SF28">
    <property type="entry name" value="DUF19 DOMAIN-CONTAINING PROTEIN-RELATED"/>
    <property type="match status" value="1"/>
</dbReference>
<feature type="domain" description="T20D4.11-like" evidence="2">
    <location>
        <begin position="43"/>
        <end position="207"/>
    </location>
</feature>
<evidence type="ECO:0000313" key="4">
    <source>
        <dbReference type="WBParaSite" id="Csp11.Scaffold629.g9896.t1"/>
    </source>
</evidence>
<accession>A0A1I7UJB3</accession>
<dbReference type="Proteomes" id="UP000095282">
    <property type="component" value="Unplaced"/>
</dbReference>
<dbReference type="Pfam" id="PF01579">
    <property type="entry name" value="DUF19"/>
    <property type="match status" value="1"/>
</dbReference>
<evidence type="ECO:0000256" key="1">
    <source>
        <dbReference type="SAM" id="SignalP"/>
    </source>
</evidence>
<proteinExistence type="predicted"/>
<dbReference type="PANTHER" id="PTHR21453">
    <property type="entry name" value="DUF19 DOMAIN-CONTAINING PROTEIN-RELATED-RELATED"/>
    <property type="match status" value="1"/>
</dbReference>